<keyword evidence="4" id="KW-0732">Signal</keyword>
<protein>
    <recommendedName>
        <fullName evidence="6">RGS domain-containing protein</fullName>
    </recommendedName>
</protein>
<evidence type="ECO:0000256" key="2">
    <source>
        <dbReference type="ARBA" id="ARBA00007872"/>
    </source>
</evidence>
<dbReference type="PANTHER" id="PTHR15283:SF2">
    <property type="entry name" value="GREMLIN-2"/>
    <property type="match status" value="1"/>
</dbReference>
<dbReference type="PANTHER" id="PTHR15283">
    <property type="entry name" value="GREMLIN 1"/>
    <property type="match status" value="1"/>
</dbReference>
<dbReference type="Pfam" id="PF00615">
    <property type="entry name" value="RGS"/>
    <property type="match status" value="1"/>
</dbReference>
<dbReference type="InterPro" id="IPR044926">
    <property type="entry name" value="RGS_subdomain_2"/>
</dbReference>
<name>A0ABV0ZN35_9TELE</name>
<feature type="non-terminal residue" evidence="7">
    <location>
        <position position="1"/>
    </location>
</feature>
<evidence type="ECO:0000259" key="6">
    <source>
        <dbReference type="PROSITE" id="PS50132"/>
    </source>
</evidence>
<sequence>FWLAVQELKKRPIREVPTRVQEIWQEFLAPGAPSAINVDSKSYDKTTQNVKDPGRYAFEDAQEHIYKLMKSQEEEKQKFVLKSLASRRNHLQTRDSKVVCHAKNQWLSSLRDTKRGAIASNPHHPVKEKEASTSWRILKIILPWKPKAGSGHRDQWRWTIFLECINTSRSCCTLWRGTKGFHVDLITVELYWIYFRMLWRVTIPILLAGFFCIIAEAKKLRPQGSIPSPHKTKGNLSADHPHRLLQQKPEVLSSSREALVVTERRYLRRDWCKTQPLRQTISEEGCRSRTVVNRFCYGQCNSFYIPRHLGPSLGHGQNRGQGLGSGRKAHNKAQEPFQSCSFCRPHRITQLTVQLDCPDLQPPFRHRKVQRVKQCRCMSVDVSGHGKL</sequence>
<dbReference type="SUPFAM" id="SSF48097">
    <property type="entry name" value="Regulator of G-protein signaling, RGS"/>
    <property type="match status" value="1"/>
</dbReference>
<dbReference type="InterPro" id="IPR006207">
    <property type="entry name" value="Cys_knot_C"/>
</dbReference>
<dbReference type="Pfam" id="PF03045">
    <property type="entry name" value="DAN"/>
    <property type="match status" value="1"/>
</dbReference>
<dbReference type="Proteomes" id="UP001469553">
    <property type="component" value="Unassembled WGS sequence"/>
</dbReference>
<dbReference type="InterPro" id="IPR036305">
    <property type="entry name" value="RGS_sf"/>
</dbReference>
<dbReference type="SMART" id="SM00315">
    <property type="entry name" value="RGS"/>
    <property type="match status" value="1"/>
</dbReference>
<keyword evidence="3" id="KW-0964">Secreted</keyword>
<comment type="subcellular location">
    <subcellularLocation>
        <location evidence="1">Secreted</location>
    </subcellularLocation>
</comment>
<evidence type="ECO:0000313" key="8">
    <source>
        <dbReference type="Proteomes" id="UP001469553"/>
    </source>
</evidence>
<comment type="caution">
    <text evidence="7">The sequence shown here is derived from an EMBL/GenBank/DDBJ whole genome shotgun (WGS) entry which is preliminary data.</text>
</comment>
<dbReference type="InterPro" id="IPR004133">
    <property type="entry name" value="DAN_dom"/>
</dbReference>
<dbReference type="Gene3D" id="1.10.167.10">
    <property type="entry name" value="Regulator of G-protein Signalling 4, domain 2"/>
    <property type="match status" value="1"/>
</dbReference>
<evidence type="ECO:0000256" key="3">
    <source>
        <dbReference type="ARBA" id="ARBA00022525"/>
    </source>
</evidence>
<organism evidence="7 8">
    <name type="scientific">Ameca splendens</name>
    <dbReference type="NCBI Taxonomy" id="208324"/>
    <lineage>
        <taxon>Eukaryota</taxon>
        <taxon>Metazoa</taxon>
        <taxon>Chordata</taxon>
        <taxon>Craniata</taxon>
        <taxon>Vertebrata</taxon>
        <taxon>Euteleostomi</taxon>
        <taxon>Actinopterygii</taxon>
        <taxon>Neopterygii</taxon>
        <taxon>Teleostei</taxon>
        <taxon>Neoteleostei</taxon>
        <taxon>Acanthomorphata</taxon>
        <taxon>Ovalentaria</taxon>
        <taxon>Atherinomorphae</taxon>
        <taxon>Cyprinodontiformes</taxon>
        <taxon>Goodeidae</taxon>
        <taxon>Ameca</taxon>
    </lineage>
</organism>
<evidence type="ECO:0000256" key="4">
    <source>
        <dbReference type="ARBA" id="ARBA00022729"/>
    </source>
</evidence>
<evidence type="ECO:0000313" key="7">
    <source>
        <dbReference type="EMBL" id="MEQ2307663.1"/>
    </source>
</evidence>
<comment type="similarity">
    <text evidence="2">Belongs to the DAN family.</text>
</comment>
<evidence type="ECO:0000256" key="1">
    <source>
        <dbReference type="ARBA" id="ARBA00004613"/>
    </source>
</evidence>
<dbReference type="InterPro" id="IPR029034">
    <property type="entry name" value="Cystine-knot_cytokine"/>
</dbReference>
<dbReference type="EMBL" id="JAHRIP010067574">
    <property type="protein sequence ID" value="MEQ2307663.1"/>
    <property type="molecule type" value="Genomic_DNA"/>
</dbReference>
<feature type="domain" description="RGS" evidence="6">
    <location>
        <begin position="1"/>
        <end position="76"/>
    </location>
</feature>
<dbReference type="PROSITE" id="PS50132">
    <property type="entry name" value="RGS"/>
    <property type="match status" value="1"/>
</dbReference>
<evidence type="ECO:0000256" key="5">
    <source>
        <dbReference type="ARBA" id="ARBA00023157"/>
    </source>
</evidence>
<dbReference type="Gene3D" id="2.10.90.10">
    <property type="entry name" value="Cystine-knot cytokines"/>
    <property type="match status" value="1"/>
</dbReference>
<proteinExistence type="inferred from homology"/>
<dbReference type="InterPro" id="IPR016137">
    <property type="entry name" value="RGS"/>
</dbReference>
<keyword evidence="5" id="KW-1015">Disulfide bond</keyword>
<reference evidence="7 8" key="1">
    <citation type="submission" date="2021-06" db="EMBL/GenBank/DDBJ databases">
        <authorList>
            <person name="Palmer J.M."/>
        </authorList>
    </citation>
    <scope>NUCLEOTIDE SEQUENCE [LARGE SCALE GENOMIC DNA]</scope>
    <source>
        <strain evidence="7 8">AS_MEX2019</strain>
        <tissue evidence="7">Muscle</tissue>
    </source>
</reference>
<keyword evidence="8" id="KW-1185">Reference proteome</keyword>
<gene>
    <name evidence="7" type="ORF">AMECASPLE_020693</name>
</gene>
<accession>A0ABV0ZN35</accession>
<dbReference type="PRINTS" id="PR01301">
    <property type="entry name" value="RGSPROTEIN"/>
</dbReference>
<dbReference type="SMART" id="SM00041">
    <property type="entry name" value="CT"/>
    <property type="match status" value="1"/>
</dbReference>